<keyword evidence="3" id="KW-1185">Reference proteome</keyword>
<sequence>MFDRHTGTDLAKKFQSFPTTSWKNSHRPFGEGGRMLNILPSRNFGVKDLKLPQYGQLKFISEIEILNQVKNSNLIDYSTPETFPGIQKKRKSDDFPGEPGNRMPHLPEAKYRPKRSTLCVHCITWEFIVGELFDMRTSGPARNSPAVEFICSADNNVQIELKFRFLIPFKSRLLKELLMFSIKLKFLSNISYGVSVFDVYRVADQLRYCPLTLDRDSKLRGPSPITLVCFIVQNQ</sequence>
<evidence type="ECO:0000256" key="1">
    <source>
        <dbReference type="SAM" id="MobiDB-lite"/>
    </source>
</evidence>
<name>A0A8X6WBT4_TRICX</name>
<proteinExistence type="predicted"/>
<evidence type="ECO:0000313" key="3">
    <source>
        <dbReference type="Proteomes" id="UP000887159"/>
    </source>
</evidence>
<dbReference type="EMBL" id="BMAU01021397">
    <property type="protein sequence ID" value="GFY31226.1"/>
    <property type="molecule type" value="Genomic_DNA"/>
</dbReference>
<evidence type="ECO:0000313" key="2">
    <source>
        <dbReference type="EMBL" id="GFY31226.1"/>
    </source>
</evidence>
<dbReference type="Proteomes" id="UP000887159">
    <property type="component" value="Unassembled WGS sequence"/>
</dbReference>
<dbReference type="AlphaFoldDB" id="A0A8X6WBT4"/>
<protein>
    <submittedName>
        <fullName evidence="2">Uncharacterized protein</fullName>
    </submittedName>
</protein>
<organism evidence="2 3">
    <name type="scientific">Trichonephila clavipes</name>
    <name type="common">Golden silk orbweaver</name>
    <name type="synonym">Nephila clavipes</name>
    <dbReference type="NCBI Taxonomy" id="2585209"/>
    <lineage>
        <taxon>Eukaryota</taxon>
        <taxon>Metazoa</taxon>
        <taxon>Ecdysozoa</taxon>
        <taxon>Arthropoda</taxon>
        <taxon>Chelicerata</taxon>
        <taxon>Arachnida</taxon>
        <taxon>Araneae</taxon>
        <taxon>Araneomorphae</taxon>
        <taxon>Entelegynae</taxon>
        <taxon>Araneoidea</taxon>
        <taxon>Nephilidae</taxon>
        <taxon>Trichonephila</taxon>
    </lineage>
</organism>
<accession>A0A8X6WBT4</accession>
<reference evidence="2" key="1">
    <citation type="submission" date="2020-08" db="EMBL/GenBank/DDBJ databases">
        <title>Multicomponent nature underlies the extraordinary mechanical properties of spider dragline silk.</title>
        <authorList>
            <person name="Kono N."/>
            <person name="Nakamura H."/>
            <person name="Mori M."/>
            <person name="Yoshida Y."/>
            <person name="Ohtoshi R."/>
            <person name="Malay A.D."/>
            <person name="Moran D.A.P."/>
            <person name="Tomita M."/>
            <person name="Numata K."/>
            <person name="Arakawa K."/>
        </authorList>
    </citation>
    <scope>NUCLEOTIDE SEQUENCE</scope>
</reference>
<gene>
    <name evidence="2" type="ORF">TNCV_751891</name>
</gene>
<feature type="region of interest" description="Disordered" evidence="1">
    <location>
        <begin position="86"/>
        <end position="108"/>
    </location>
</feature>
<comment type="caution">
    <text evidence="2">The sequence shown here is derived from an EMBL/GenBank/DDBJ whole genome shotgun (WGS) entry which is preliminary data.</text>
</comment>